<dbReference type="PANTHER" id="PTHR11360">
    <property type="entry name" value="MONOCARBOXYLATE TRANSPORTER"/>
    <property type="match status" value="1"/>
</dbReference>
<dbReference type="Pfam" id="PF07690">
    <property type="entry name" value="MFS_1"/>
    <property type="match status" value="1"/>
</dbReference>
<dbReference type="GO" id="GO:0016020">
    <property type="term" value="C:membrane"/>
    <property type="evidence" value="ECO:0007669"/>
    <property type="project" value="UniProtKB-SubCell"/>
</dbReference>
<comment type="caution">
    <text evidence="5">The sequence shown here is derived from an EMBL/GenBank/DDBJ whole genome shotgun (WGS) entry which is preliminary data.</text>
</comment>
<evidence type="ECO:0000256" key="2">
    <source>
        <dbReference type="ARBA" id="ARBA00006727"/>
    </source>
</evidence>
<sequence length="433" mass="46937">MKKESLIPPTSLDGDGITVVGAEAGTAHHEHDEIPEGGYGWVCVGCVFTINGFTWGVAASYGVFLNYYLHNETFHEATPLDWAFVGGLGFGVPVLIASPITIITRRLGVHIPMSLGCVFQLAGFVAASFARRIWQLYLTQGVLVGLGIGFTWIPSMPIVSQWFHKRRSLANGICSAGSGIGGVIFSFGTEPMIRNISFAWALRIIGIVSATGNIIATVLIRSRNEAIQPRMRGFDLRLLRRPTVLLLLSWGFFSILGYMVCLYSLSAFGRSIGLSDSQAANLTGFLNLGTAIGRPCIGVASDRFGRIRVAGIVTFICALTIFAIWLPANSYGVTILYALLNGAIVGVFWMTVSPLSVEIAGLKELQSVLALMWAFIILPATFSEVIALKLRRPNLDKEYLYPQIFSGTAYLVATAAISALYVLHNRKQGLTHP</sequence>
<evidence type="ECO:0000313" key="6">
    <source>
        <dbReference type="Proteomes" id="UP000799429"/>
    </source>
</evidence>
<feature type="transmembrane region" description="Helical" evidence="3">
    <location>
        <begin position="82"/>
        <end position="104"/>
    </location>
</feature>
<dbReference type="InterPro" id="IPR020846">
    <property type="entry name" value="MFS_dom"/>
</dbReference>
<name>A0A9P4S5K0_9PEZI</name>
<dbReference type="OrthoDB" id="6499973at2759"/>
<dbReference type="InterPro" id="IPR036259">
    <property type="entry name" value="MFS_trans_sf"/>
</dbReference>
<accession>A0A9P4S5K0</accession>
<dbReference type="SUPFAM" id="SSF103473">
    <property type="entry name" value="MFS general substrate transporter"/>
    <property type="match status" value="1"/>
</dbReference>
<dbReference type="Gene3D" id="1.20.1250.20">
    <property type="entry name" value="MFS general substrate transporter like domains"/>
    <property type="match status" value="2"/>
</dbReference>
<feature type="transmembrane region" description="Helical" evidence="3">
    <location>
        <begin position="400"/>
        <end position="423"/>
    </location>
</feature>
<evidence type="ECO:0000313" key="5">
    <source>
        <dbReference type="EMBL" id="KAF2835672.1"/>
    </source>
</evidence>
<dbReference type="InterPro" id="IPR011701">
    <property type="entry name" value="MFS"/>
</dbReference>
<organism evidence="5 6">
    <name type="scientific">Patellaria atrata CBS 101060</name>
    <dbReference type="NCBI Taxonomy" id="1346257"/>
    <lineage>
        <taxon>Eukaryota</taxon>
        <taxon>Fungi</taxon>
        <taxon>Dikarya</taxon>
        <taxon>Ascomycota</taxon>
        <taxon>Pezizomycotina</taxon>
        <taxon>Dothideomycetes</taxon>
        <taxon>Dothideomycetes incertae sedis</taxon>
        <taxon>Patellariales</taxon>
        <taxon>Patellariaceae</taxon>
        <taxon>Patellaria</taxon>
    </lineage>
</organism>
<feature type="transmembrane region" description="Helical" evidence="3">
    <location>
        <begin position="243"/>
        <end position="266"/>
    </location>
</feature>
<dbReference type="PANTHER" id="PTHR11360:SF315">
    <property type="entry name" value="TRANSPORTER MCH2-RELATED"/>
    <property type="match status" value="1"/>
</dbReference>
<dbReference type="GO" id="GO:0022857">
    <property type="term" value="F:transmembrane transporter activity"/>
    <property type="evidence" value="ECO:0007669"/>
    <property type="project" value="InterPro"/>
</dbReference>
<feature type="transmembrane region" description="Helical" evidence="3">
    <location>
        <begin position="334"/>
        <end position="356"/>
    </location>
</feature>
<evidence type="ECO:0000259" key="4">
    <source>
        <dbReference type="PROSITE" id="PS50850"/>
    </source>
</evidence>
<reference evidence="5" key="1">
    <citation type="journal article" date="2020" name="Stud. Mycol.">
        <title>101 Dothideomycetes genomes: a test case for predicting lifestyles and emergence of pathogens.</title>
        <authorList>
            <person name="Haridas S."/>
            <person name="Albert R."/>
            <person name="Binder M."/>
            <person name="Bloem J."/>
            <person name="Labutti K."/>
            <person name="Salamov A."/>
            <person name="Andreopoulos B."/>
            <person name="Baker S."/>
            <person name="Barry K."/>
            <person name="Bills G."/>
            <person name="Bluhm B."/>
            <person name="Cannon C."/>
            <person name="Castanera R."/>
            <person name="Culley D."/>
            <person name="Daum C."/>
            <person name="Ezra D."/>
            <person name="Gonzalez J."/>
            <person name="Henrissat B."/>
            <person name="Kuo A."/>
            <person name="Liang C."/>
            <person name="Lipzen A."/>
            <person name="Lutzoni F."/>
            <person name="Magnuson J."/>
            <person name="Mondo S."/>
            <person name="Nolan M."/>
            <person name="Ohm R."/>
            <person name="Pangilinan J."/>
            <person name="Park H.-J."/>
            <person name="Ramirez L."/>
            <person name="Alfaro M."/>
            <person name="Sun H."/>
            <person name="Tritt A."/>
            <person name="Yoshinaga Y."/>
            <person name="Zwiers L.-H."/>
            <person name="Turgeon B."/>
            <person name="Goodwin S."/>
            <person name="Spatafora J."/>
            <person name="Crous P."/>
            <person name="Grigoriev I."/>
        </authorList>
    </citation>
    <scope>NUCLEOTIDE SEQUENCE</scope>
    <source>
        <strain evidence="5">CBS 101060</strain>
    </source>
</reference>
<evidence type="ECO:0000256" key="3">
    <source>
        <dbReference type="SAM" id="Phobius"/>
    </source>
</evidence>
<feature type="transmembrane region" description="Helical" evidence="3">
    <location>
        <begin position="309"/>
        <end position="328"/>
    </location>
</feature>
<protein>
    <submittedName>
        <fullName evidence="5">MFS general substrate transporter</fullName>
    </submittedName>
</protein>
<comment type="subcellular location">
    <subcellularLocation>
        <location evidence="1">Membrane</location>
        <topology evidence="1">Multi-pass membrane protein</topology>
    </subcellularLocation>
</comment>
<feature type="domain" description="Major facilitator superfamily (MFS) profile" evidence="4">
    <location>
        <begin position="243"/>
        <end position="433"/>
    </location>
</feature>
<keyword evidence="3" id="KW-1133">Transmembrane helix</keyword>
<dbReference type="AlphaFoldDB" id="A0A9P4S5K0"/>
<keyword evidence="3" id="KW-0812">Transmembrane</keyword>
<dbReference type="InterPro" id="IPR050327">
    <property type="entry name" value="Proton-linked_MCT"/>
</dbReference>
<dbReference type="Proteomes" id="UP000799429">
    <property type="component" value="Unassembled WGS sequence"/>
</dbReference>
<feature type="transmembrane region" description="Helical" evidence="3">
    <location>
        <begin position="368"/>
        <end position="388"/>
    </location>
</feature>
<proteinExistence type="inferred from homology"/>
<feature type="transmembrane region" description="Helical" evidence="3">
    <location>
        <begin position="200"/>
        <end position="222"/>
    </location>
</feature>
<feature type="transmembrane region" description="Helical" evidence="3">
    <location>
        <begin position="111"/>
        <end position="130"/>
    </location>
</feature>
<keyword evidence="6" id="KW-1185">Reference proteome</keyword>
<feature type="transmembrane region" description="Helical" evidence="3">
    <location>
        <begin position="168"/>
        <end position="188"/>
    </location>
</feature>
<feature type="transmembrane region" description="Helical" evidence="3">
    <location>
        <begin position="136"/>
        <end position="156"/>
    </location>
</feature>
<comment type="similarity">
    <text evidence="2">Belongs to the major facilitator superfamily. Monocarboxylate porter (TC 2.A.1.13) family.</text>
</comment>
<gene>
    <name evidence="5" type="ORF">M501DRAFT_1060675</name>
</gene>
<dbReference type="EMBL" id="MU006107">
    <property type="protein sequence ID" value="KAF2835672.1"/>
    <property type="molecule type" value="Genomic_DNA"/>
</dbReference>
<evidence type="ECO:0000256" key="1">
    <source>
        <dbReference type="ARBA" id="ARBA00004141"/>
    </source>
</evidence>
<keyword evidence="3" id="KW-0472">Membrane</keyword>
<dbReference type="PROSITE" id="PS50850">
    <property type="entry name" value="MFS"/>
    <property type="match status" value="1"/>
</dbReference>
<feature type="transmembrane region" description="Helical" evidence="3">
    <location>
        <begin position="39"/>
        <end position="62"/>
    </location>
</feature>